<gene>
    <name evidence="11" type="ORF">OBRU01_00883</name>
</gene>
<dbReference type="InterPro" id="IPR004117">
    <property type="entry name" value="7tm6_olfct_rcpt"/>
</dbReference>
<evidence type="ECO:0000256" key="3">
    <source>
        <dbReference type="ARBA" id="ARBA00022606"/>
    </source>
</evidence>
<dbReference type="GO" id="GO:0007165">
    <property type="term" value="P:signal transduction"/>
    <property type="evidence" value="ECO:0007669"/>
    <property type="project" value="UniProtKB-KW"/>
</dbReference>
<dbReference type="STRING" id="104452.A0A0L7LUP7"/>
<protein>
    <submittedName>
        <fullName evidence="11">Odorant receptor</fullName>
    </submittedName>
</protein>
<sequence>MVILAGQELTSILVVAGYDVIFIFLFSHTTAIYLMLSKDMESFSELTGKFNESAEMRSLIDKRLRNYIKRHSLVLLTVKKLQKLFSVAIGVVLVLNTISVCSFFVLPLEVAFSFAPLVSYTLTIFFLYCLQGQRLINASEGFETAVYCCGWEKLGLREQKVILLMLKQAQKPMMLHAAEMVPICMATFASTMQAIYRFITVFSV</sequence>
<feature type="transmembrane region" description="Helical" evidence="10">
    <location>
        <begin position="12"/>
        <end position="36"/>
    </location>
</feature>
<dbReference type="PANTHER" id="PTHR21137">
    <property type="entry name" value="ODORANT RECEPTOR"/>
    <property type="match status" value="1"/>
</dbReference>
<dbReference type="OrthoDB" id="7408385at2759"/>
<keyword evidence="4 10" id="KW-0812">Transmembrane</keyword>
<keyword evidence="9" id="KW-0807">Transducer</keyword>
<accession>A0A0L7LUP7</accession>
<feature type="transmembrane region" description="Helical" evidence="10">
    <location>
        <begin position="180"/>
        <end position="199"/>
    </location>
</feature>
<evidence type="ECO:0000256" key="4">
    <source>
        <dbReference type="ARBA" id="ARBA00022692"/>
    </source>
</evidence>
<keyword evidence="12" id="KW-1185">Reference proteome</keyword>
<keyword evidence="8 11" id="KW-0675">Receptor</keyword>
<organism evidence="11 12">
    <name type="scientific">Operophtera brumata</name>
    <name type="common">Winter moth</name>
    <name type="synonym">Phalaena brumata</name>
    <dbReference type="NCBI Taxonomy" id="104452"/>
    <lineage>
        <taxon>Eukaryota</taxon>
        <taxon>Metazoa</taxon>
        <taxon>Ecdysozoa</taxon>
        <taxon>Arthropoda</taxon>
        <taxon>Hexapoda</taxon>
        <taxon>Insecta</taxon>
        <taxon>Pterygota</taxon>
        <taxon>Neoptera</taxon>
        <taxon>Endopterygota</taxon>
        <taxon>Lepidoptera</taxon>
        <taxon>Glossata</taxon>
        <taxon>Ditrysia</taxon>
        <taxon>Geometroidea</taxon>
        <taxon>Geometridae</taxon>
        <taxon>Larentiinae</taxon>
        <taxon>Operophtera</taxon>
    </lineage>
</organism>
<dbReference type="GO" id="GO:0005549">
    <property type="term" value="F:odorant binding"/>
    <property type="evidence" value="ECO:0007669"/>
    <property type="project" value="InterPro"/>
</dbReference>
<keyword evidence="2" id="KW-1003">Cell membrane</keyword>
<evidence type="ECO:0000313" key="11">
    <source>
        <dbReference type="EMBL" id="KOB79193.1"/>
    </source>
</evidence>
<evidence type="ECO:0000256" key="1">
    <source>
        <dbReference type="ARBA" id="ARBA00004651"/>
    </source>
</evidence>
<evidence type="ECO:0000313" key="12">
    <source>
        <dbReference type="Proteomes" id="UP000037510"/>
    </source>
</evidence>
<dbReference type="Proteomes" id="UP000037510">
    <property type="component" value="Unassembled WGS sequence"/>
</dbReference>
<dbReference type="Pfam" id="PF02949">
    <property type="entry name" value="7tm_6"/>
    <property type="match status" value="1"/>
</dbReference>
<proteinExistence type="predicted"/>
<dbReference type="GO" id="GO:0004984">
    <property type="term" value="F:olfactory receptor activity"/>
    <property type="evidence" value="ECO:0007669"/>
    <property type="project" value="InterPro"/>
</dbReference>
<dbReference type="PANTHER" id="PTHR21137:SF35">
    <property type="entry name" value="ODORANT RECEPTOR 19A-RELATED"/>
    <property type="match status" value="1"/>
</dbReference>
<evidence type="ECO:0000256" key="6">
    <source>
        <dbReference type="ARBA" id="ARBA00022989"/>
    </source>
</evidence>
<evidence type="ECO:0000256" key="10">
    <source>
        <dbReference type="SAM" id="Phobius"/>
    </source>
</evidence>
<feature type="transmembrane region" description="Helical" evidence="10">
    <location>
        <begin position="84"/>
        <end position="105"/>
    </location>
</feature>
<keyword evidence="3" id="KW-0716">Sensory transduction</keyword>
<evidence type="ECO:0000256" key="9">
    <source>
        <dbReference type="ARBA" id="ARBA00023224"/>
    </source>
</evidence>
<name>A0A0L7LUP7_OPEBR</name>
<evidence type="ECO:0000256" key="8">
    <source>
        <dbReference type="ARBA" id="ARBA00023170"/>
    </source>
</evidence>
<evidence type="ECO:0000256" key="2">
    <source>
        <dbReference type="ARBA" id="ARBA00022475"/>
    </source>
</evidence>
<comment type="subcellular location">
    <subcellularLocation>
        <location evidence="1">Cell membrane</location>
        <topology evidence="1">Multi-pass membrane protein</topology>
    </subcellularLocation>
</comment>
<comment type="caution">
    <text evidence="11">The sequence shown here is derived from an EMBL/GenBank/DDBJ whole genome shotgun (WGS) entry which is preliminary data.</text>
</comment>
<dbReference type="AlphaFoldDB" id="A0A0L7LUP7"/>
<evidence type="ECO:0000256" key="7">
    <source>
        <dbReference type="ARBA" id="ARBA00023136"/>
    </source>
</evidence>
<keyword evidence="5" id="KW-0552">Olfaction</keyword>
<evidence type="ECO:0000256" key="5">
    <source>
        <dbReference type="ARBA" id="ARBA00022725"/>
    </source>
</evidence>
<reference evidence="11 12" key="1">
    <citation type="journal article" date="2015" name="Genome Biol. Evol.">
        <title>The genome of winter moth (Operophtera brumata) provides a genomic perspective on sexual dimorphism and phenology.</title>
        <authorList>
            <person name="Derks M.F."/>
            <person name="Smit S."/>
            <person name="Salis L."/>
            <person name="Schijlen E."/>
            <person name="Bossers A."/>
            <person name="Mateman C."/>
            <person name="Pijl A.S."/>
            <person name="de Ridder D."/>
            <person name="Groenen M.A."/>
            <person name="Visser M.E."/>
            <person name="Megens H.J."/>
        </authorList>
    </citation>
    <scope>NUCLEOTIDE SEQUENCE [LARGE SCALE GENOMIC DNA]</scope>
    <source>
        <strain evidence="11">WM2013NL</strain>
        <tissue evidence="11">Head and thorax</tissue>
    </source>
</reference>
<keyword evidence="6 10" id="KW-1133">Transmembrane helix</keyword>
<feature type="transmembrane region" description="Helical" evidence="10">
    <location>
        <begin position="111"/>
        <end position="130"/>
    </location>
</feature>
<dbReference type="GO" id="GO:0005886">
    <property type="term" value="C:plasma membrane"/>
    <property type="evidence" value="ECO:0007669"/>
    <property type="project" value="UniProtKB-SubCell"/>
</dbReference>
<keyword evidence="7 10" id="KW-0472">Membrane</keyword>
<dbReference type="EMBL" id="JTDY01000047">
    <property type="protein sequence ID" value="KOB79193.1"/>
    <property type="molecule type" value="Genomic_DNA"/>
</dbReference>